<comment type="subcellular location">
    <subcellularLocation>
        <location evidence="1 9">Cell membrane</location>
        <topology evidence="1 9">Single-pass membrane protein</topology>
    </subcellularLocation>
</comment>
<dbReference type="RefSeq" id="WP_205087978.1">
    <property type="nucleotide sequence ID" value="NZ_CALXQD010000004.1"/>
</dbReference>
<feature type="compositionally biased region" description="Basic and acidic residues" evidence="10">
    <location>
        <begin position="45"/>
        <end position="56"/>
    </location>
</feature>
<comment type="similarity">
    <text evidence="9">Belongs to the TatA/E family.</text>
</comment>
<feature type="region of interest" description="Disordered" evidence="10">
    <location>
        <begin position="43"/>
        <end position="83"/>
    </location>
</feature>
<keyword evidence="2 9" id="KW-0813">Transport</keyword>
<evidence type="ECO:0000313" key="11">
    <source>
        <dbReference type="EMBL" id="MBM6912978.1"/>
    </source>
</evidence>
<evidence type="ECO:0000256" key="6">
    <source>
        <dbReference type="ARBA" id="ARBA00022989"/>
    </source>
</evidence>
<keyword evidence="3 9" id="KW-1003">Cell membrane</keyword>
<evidence type="ECO:0000256" key="2">
    <source>
        <dbReference type="ARBA" id="ARBA00022448"/>
    </source>
</evidence>
<evidence type="ECO:0000256" key="4">
    <source>
        <dbReference type="ARBA" id="ARBA00022692"/>
    </source>
</evidence>
<dbReference type="HAMAP" id="MF_00236">
    <property type="entry name" value="TatA_E"/>
    <property type="match status" value="1"/>
</dbReference>
<evidence type="ECO:0000256" key="7">
    <source>
        <dbReference type="ARBA" id="ARBA00023010"/>
    </source>
</evidence>
<evidence type="ECO:0000256" key="5">
    <source>
        <dbReference type="ARBA" id="ARBA00022927"/>
    </source>
</evidence>
<comment type="subunit">
    <text evidence="9">Forms a complex with TatC.</text>
</comment>
<keyword evidence="7 9" id="KW-0811">Translocation</keyword>
<keyword evidence="12" id="KW-1185">Reference proteome</keyword>
<sequence length="83" mass="8872">MFNFGTQELILVLVIALVVFGPGKLPEVGKAIGKSINEFKGAMGGEKKKEEPKAVDTAETIDVEAGAKNDKRHKEVSDSSKEA</sequence>
<keyword evidence="4 9" id="KW-0812">Transmembrane</keyword>
<feature type="compositionally biased region" description="Basic and acidic residues" evidence="10">
    <location>
        <begin position="65"/>
        <end position="83"/>
    </location>
</feature>
<evidence type="ECO:0000256" key="1">
    <source>
        <dbReference type="ARBA" id="ARBA00004162"/>
    </source>
</evidence>
<dbReference type="Proteomes" id="UP000707138">
    <property type="component" value="Unassembled WGS sequence"/>
</dbReference>
<dbReference type="Gene3D" id="1.20.5.3310">
    <property type="match status" value="1"/>
</dbReference>
<dbReference type="PRINTS" id="PR01506">
    <property type="entry name" value="TATBPROTEIN"/>
</dbReference>
<evidence type="ECO:0000256" key="3">
    <source>
        <dbReference type="ARBA" id="ARBA00022475"/>
    </source>
</evidence>
<evidence type="ECO:0000256" key="8">
    <source>
        <dbReference type="ARBA" id="ARBA00023136"/>
    </source>
</evidence>
<reference evidence="11 12" key="1">
    <citation type="journal article" date="2021" name="Sci. Rep.">
        <title>The distribution of antibiotic resistance genes in chicken gut microbiota commensals.</title>
        <authorList>
            <person name="Juricova H."/>
            <person name="Matiasovicova J."/>
            <person name="Kubasova T."/>
            <person name="Cejkova D."/>
            <person name="Rychlik I."/>
        </authorList>
    </citation>
    <scope>NUCLEOTIDE SEQUENCE [LARGE SCALE GENOMIC DNA]</scope>
    <source>
        <strain evidence="11 12">An537</strain>
    </source>
</reference>
<dbReference type="PANTHER" id="PTHR42982">
    <property type="entry name" value="SEC-INDEPENDENT PROTEIN TRANSLOCASE PROTEIN TATA"/>
    <property type="match status" value="1"/>
</dbReference>
<organism evidence="11 12">
    <name type="scientific">Veillonella magna</name>
    <dbReference type="NCBI Taxonomy" id="464322"/>
    <lineage>
        <taxon>Bacteria</taxon>
        <taxon>Bacillati</taxon>
        <taxon>Bacillota</taxon>
        <taxon>Negativicutes</taxon>
        <taxon>Veillonellales</taxon>
        <taxon>Veillonellaceae</taxon>
        <taxon>Veillonella</taxon>
    </lineage>
</organism>
<gene>
    <name evidence="9" type="primary">tatA</name>
    <name evidence="11" type="ORF">H6A01_06550</name>
</gene>
<keyword evidence="6 9" id="KW-1133">Transmembrane helix</keyword>
<proteinExistence type="inferred from homology"/>
<dbReference type="Pfam" id="PF02416">
    <property type="entry name" value="TatA_B_E"/>
    <property type="match status" value="1"/>
</dbReference>
<name>A0ABS2GHU9_9FIRM</name>
<evidence type="ECO:0000313" key="12">
    <source>
        <dbReference type="Proteomes" id="UP000707138"/>
    </source>
</evidence>
<comment type="caution">
    <text evidence="11">The sequence shown here is derived from an EMBL/GenBank/DDBJ whole genome shotgun (WGS) entry which is preliminary data.</text>
</comment>
<accession>A0ABS2GHU9</accession>
<evidence type="ECO:0000256" key="9">
    <source>
        <dbReference type="HAMAP-Rule" id="MF_00236"/>
    </source>
</evidence>
<keyword evidence="8 9" id="KW-0472">Membrane</keyword>
<dbReference type="NCBIfam" id="TIGR01411">
    <property type="entry name" value="tatAE"/>
    <property type="match status" value="1"/>
</dbReference>
<dbReference type="EMBL" id="JACJLA010000010">
    <property type="protein sequence ID" value="MBM6912978.1"/>
    <property type="molecule type" value="Genomic_DNA"/>
</dbReference>
<dbReference type="NCBIfam" id="NF011430">
    <property type="entry name" value="PRK14861.1"/>
    <property type="match status" value="1"/>
</dbReference>
<dbReference type="PANTHER" id="PTHR42982:SF1">
    <property type="entry name" value="SEC-INDEPENDENT PROTEIN TRANSLOCASE PROTEIN TATA"/>
    <property type="match status" value="1"/>
</dbReference>
<dbReference type="InterPro" id="IPR003369">
    <property type="entry name" value="TatA/B/E"/>
</dbReference>
<protein>
    <recommendedName>
        <fullName evidence="9">Sec-independent protein translocase protein TatA</fullName>
    </recommendedName>
</protein>
<keyword evidence="5 9" id="KW-0653">Protein transport</keyword>
<comment type="function">
    <text evidence="9">Part of the twin-arginine translocation (Tat) system that transports large folded proteins containing a characteristic twin-arginine motif in their signal peptide across membranes. TatA could form the protein-conducting channel of the Tat system.</text>
</comment>
<dbReference type="InterPro" id="IPR006312">
    <property type="entry name" value="TatA/E"/>
</dbReference>
<evidence type="ECO:0000256" key="10">
    <source>
        <dbReference type="SAM" id="MobiDB-lite"/>
    </source>
</evidence>